<comment type="similarity">
    <text evidence="2">Belongs to the DedA family.</text>
</comment>
<dbReference type="InterPro" id="IPR032816">
    <property type="entry name" value="VTT_dom"/>
</dbReference>
<feature type="transmembrane region" description="Helical" evidence="7">
    <location>
        <begin position="51"/>
        <end position="73"/>
    </location>
</feature>
<comment type="caution">
    <text evidence="9">The sequence shown here is derived from an EMBL/GenBank/DDBJ whole genome shotgun (WGS) entry which is preliminary data.</text>
</comment>
<evidence type="ECO:0000256" key="7">
    <source>
        <dbReference type="SAM" id="Phobius"/>
    </source>
</evidence>
<keyword evidence="10" id="KW-1185">Reference proteome</keyword>
<name>A0ABV5QBH9_9ACTN</name>
<dbReference type="PANTHER" id="PTHR42709:SF6">
    <property type="entry name" value="UNDECAPRENYL PHOSPHATE TRANSPORTER A"/>
    <property type="match status" value="1"/>
</dbReference>
<keyword evidence="6 7" id="KW-0472">Membrane</keyword>
<dbReference type="Proteomes" id="UP001589646">
    <property type="component" value="Unassembled WGS sequence"/>
</dbReference>
<proteinExistence type="inferred from homology"/>
<keyword evidence="4 7" id="KW-0812">Transmembrane</keyword>
<feature type="transmembrane region" description="Helical" evidence="7">
    <location>
        <begin position="170"/>
        <end position="187"/>
    </location>
</feature>
<comment type="subcellular location">
    <subcellularLocation>
        <location evidence="1">Cell membrane</location>
        <topology evidence="1">Multi-pass membrane protein</topology>
    </subcellularLocation>
</comment>
<evidence type="ECO:0000256" key="2">
    <source>
        <dbReference type="ARBA" id="ARBA00010792"/>
    </source>
</evidence>
<evidence type="ECO:0000313" key="9">
    <source>
        <dbReference type="EMBL" id="MFB9532499.1"/>
    </source>
</evidence>
<organism evidence="9 10">
    <name type="scientific">Nonomuraea roseola</name>
    <dbReference type="NCBI Taxonomy" id="46179"/>
    <lineage>
        <taxon>Bacteria</taxon>
        <taxon>Bacillati</taxon>
        <taxon>Actinomycetota</taxon>
        <taxon>Actinomycetes</taxon>
        <taxon>Streptosporangiales</taxon>
        <taxon>Streptosporangiaceae</taxon>
        <taxon>Nonomuraea</taxon>
    </lineage>
</organism>
<gene>
    <name evidence="9" type="ORF">ACFFRN_38325</name>
</gene>
<sequence>MLDLAGSLMGSPWLYLVLFLCAVLDGVLPLLPSEGILLLSGAFAAAGRPNVVLVALVAAFGASVGDHICYLIGRRLGPPALRRLRPGTKRHTVARWLSELLDRRGGVIVIIGRFLPGLRSITTLTAGVTAYPWRAFALFDAIGALMWGISGTCLGYFAGTAFQDSPAQGLVVALVLVAVVITINEIARRAQCRHLRSSSGRDDSSDVRE</sequence>
<evidence type="ECO:0000256" key="3">
    <source>
        <dbReference type="ARBA" id="ARBA00022475"/>
    </source>
</evidence>
<keyword evidence="5 7" id="KW-1133">Transmembrane helix</keyword>
<keyword evidence="3" id="KW-1003">Cell membrane</keyword>
<dbReference type="PANTHER" id="PTHR42709">
    <property type="entry name" value="ALKALINE PHOSPHATASE LIKE PROTEIN"/>
    <property type="match status" value="1"/>
</dbReference>
<accession>A0ABV5QBH9</accession>
<feature type="transmembrane region" description="Helical" evidence="7">
    <location>
        <begin position="12"/>
        <end position="31"/>
    </location>
</feature>
<evidence type="ECO:0000256" key="1">
    <source>
        <dbReference type="ARBA" id="ARBA00004651"/>
    </source>
</evidence>
<evidence type="ECO:0000256" key="5">
    <source>
        <dbReference type="ARBA" id="ARBA00022989"/>
    </source>
</evidence>
<feature type="domain" description="VTT" evidence="8">
    <location>
        <begin position="31"/>
        <end position="155"/>
    </location>
</feature>
<reference evidence="9 10" key="1">
    <citation type="submission" date="2024-09" db="EMBL/GenBank/DDBJ databases">
        <authorList>
            <person name="Sun Q."/>
            <person name="Mori K."/>
        </authorList>
    </citation>
    <scope>NUCLEOTIDE SEQUENCE [LARGE SCALE GENOMIC DNA]</scope>
    <source>
        <strain evidence="9 10">JCM 3323</strain>
    </source>
</reference>
<feature type="transmembrane region" description="Helical" evidence="7">
    <location>
        <begin position="136"/>
        <end position="158"/>
    </location>
</feature>
<evidence type="ECO:0000259" key="8">
    <source>
        <dbReference type="Pfam" id="PF09335"/>
    </source>
</evidence>
<dbReference type="Pfam" id="PF09335">
    <property type="entry name" value="VTT_dom"/>
    <property type="match status" value="1"/>
</dbReference>
<evidence type="ECO:0000313" key="10">
    <source>
        <dbReference type="Proteomes" id="UP001589646"/>
    </source>
</evidence>
<dbReference type="EMBL" id="JBHMCE010000014">
    <property type="protein sequence ID" value="MFB9532499.1"/>
    <property type="molecule type" value="Genomic_DNA"/>
</dbReference>
<evidence type="ECO:0000256" key="6">
    <source>
        <dbReference type="ARBA" id="ARBA00023136"/>
    </source>
</evidence>
<protein>
    <submittedName>
        <fullName evidence="9">DedA family protein</fullName>
    </submittedName>
</protein>
<dbReference type="InterPro" id="IPR051311">
    <property type="entry name" value="DedA_domain"/>
</dbReference>
<evidence type="ECO:0000256" key="4">
    <source>
        <dbReference type="ARBA" id="ARBA00022692"/>
    </source>
</evidence>
<dbReference type="RefSeq" id="WP_346117407.1">
    <property type="nucleotide sequence ID" value="NZ_BAAAXC010000005.1"/>
</dbReference>